<protein>
    <submittedName>
        <fullName evidence="2">Uncharacterized protein</fullName>
    </submittedName>
</protein>
<dbReference type="RefSeq" id="XP_069225665.1">
    <property type="nucleotide sequence ID" value="XM_069377312.1"/>
</dbReference>
<feature type="transmembrane region" description="Helical" evidence="1">
    <location>
        <begin position="268"/>
        <end position="288"/>
    </location>
</feature>
<keyword evidence="1" id="KW-1133">Transmembrane helix</keyword>
<keyword evidence="3" id="KW-1185">Reference proteome</keyword>
<evidence type="ECO:0000256" key="1">
    <source>
        <dbReference type="SAM" id="Phobius"/>
    </source>
</evidence>
<dbReference type="PANTHER" id="PTHR36840">
    <property type="entry name" value="BLL5714 PROTEIN"/>
    <property type="match status" value="1"/>
</dbReference>
<feature type="transmembrane region" description="Helical" evidence="1">
    <location>
        <begin position="434"/>
        <end position="453"/>
    </location>
</feature>
<keyword evidence="1" id="KW-0472">Membrane</keyword>
<organism evidence="2 3">
    <name type="scientific">Cladosporium halotolerans</name>
    <dbReference type="NCBI Taxonomy" id="1052096"/>
    <lineage>
        <taxon>Eukaryota</taxon>
        <taxon>Fungi</taxon>
        <taxon>Dikarya</taxon>
        <taxon>Ascomycota</taxon>
        <taxon>Pezizomycotina</taxon>
        <taxon>Dothideomycetes</taxon>
        <taxon>Dothideomycetidae</taxon>
        <taxon>Cladosporiales</taxon>
        <taxon>Cladosporiaceae</taxon>
        <taxon>Cladosporium</taxon>
    </lineage>
</organism>
<reference evidence="2 3" key="1">
    <citation type="journal article" date="2020" name="Microbiol. Resour. Announc.">
        <title>Draft Genome Sequence of a Cladosporium Species Isolated from the Mesophotic Ascidian Didemnum maculosum.</title>
        <authorList>
            <person name="Gioti A."/>
            <person name="Siaperas R."/>
            <person name="Nikolaivits E."/>
            <person name="Le Goff G."/>
            <person name="Ouazzani J."/>
            <person name="Kotoulas G."/>
            <person name="Topakas E."/>
        </authorList>
    </citation>
    <scope>NUCLEOTIDE SEQUENCE [LARGE SCALE GENOMIC DNA]</scope>
    <source>
        <strain evidence="2 3">TM138-S3</strain>
    </source>
</reference>
<dbReference type="GeneID" id="96010150"/>
<feature type="transmembrane region" description="Helical" evidence="1">
    <location>
        <begin position="592"/>
        <end position="613"/>
    </location>
</feature>
<dbReference type="Pfam" id="PF06772">
    <property type="entry name" value="LtrA"/>
    <property type="match status" value="1"/>
</dbReference>
<dbReference type="EMBL" id="JAAQHG020000048">
    <property type="protein sequence ID" value="KAL1582558.1"/>
    <property type="molecule type" value="Genomic_DNA"/>
</dbReference>
<dbReference type="PANTHER" id="PTHR36840:SF1">
    <property type="entry name" value="BLL5714 PROTEIN"/>
    <property type="match status" value="1"/>
</dbReference>
<feature type="transmembrane region" description="Helical" evidence="1">
    <location>
        <begin position="474"/>
        <end position="494"/>
    </location>
</feature>
<feature type="transmembrane region" description="Helical" evidence="1">
    <location>
        <begin position="300"/>
        <end position="321"/>
    </location>
</feature>
<accession>A0AB34KH39</accession>
<feature type="transmembrane region" description="Helical" evidence="1">
    <location>
        <begin position="370"/>
        <end position="388"/>
    </location>
</feature>
<feature type="transmembrane region" description="Helical" evidence="1">
    <location>
        <begin position="569"/>
        <end position="586"/>
    </location>
</feature>
<name>A0AB34KH39_9PEZI</name>
<dbReference type="AlphaFoldDB" id="A0AB34KH39"/>
<feature type="transmembrane region" description="Helical" evidence="1">
    <location>
        <begin position="409"/>
        <end position="428"/>
    </location>
</feature>
<comment type="caution">
    <text evidence="2">The sequence shown here is derived from an EMBL/GenBank/DDBJ whole genome shotgun (WGS) entry which is preliminary data.</text>
</comment>
<feature type="transmembrane region" description="Helical" evidence="1">
    <location>
        <begin position="532"/>
        <end position="549"/>
    </location>
</feature>
<keyword evidence="1" id="KW-0812">Transmembrane</keyword>
<evidence type="ECO:0000313" key="3">
    <source>
        <dbReference type="Proteomes" id="UP000803884"/>
    </source>
</evidence>
<gene>
    <name evidence="2" type="ORF">WHR41_08708</name>
</gene>
<evidence type="ECO:0000313" key="2">
    <source>
        <dbReference type="EMBL" id="KAL1582558.1"/>
    </source>
</evidence>
<dbReference type="InterPro" id="IPR010640">
    <property type="entry name" value="Low_temperature_requirement_A"/>
</dbReference>
<feature type="transmembrane region" description="Helical" evidence="1">
    <location>
        <begin position="328"/>
        <end position="350"/>
    </location>
</feature>
<sequence length="669" mass="73621">MENTPVIDPEKAAGFTISSAGDANSTAPTHHHSHRLQARERIRHFLHPNGTRFHIADSPVEAEQLRRRLSTALPGDEPFSVCISGSPEHIVAVQESQSHHEARRVELSGQHGEVWQQFASVQSELDALSRELGRVTERGVALDGHFDKFGYSARIRSYDGEGSNRSSASSLKEGEEMEAPPLKLFKVPVVRQYFHKGILWRASTSEEVGSFELFVDLLYVGIIAINGDAAAEHATGSSLLKFIITFTLSWKIWNDMAMIIAWFETDDIFQRISILILLACLFGYTTNIVEAFSHTYATLIGFYLAARLYMTAYLVLVACLVPMVRSVMLYYALISLCTAALWIGSIQVSYPSRLALIFPALFLEIAGQTSYIALITLAQHIAPLRAVATRFFDFHPALNIEHRVERTNAFVSLVFGYTVVALLYQSSAPTITPLFAKALLALIQPFAFNWLYFELDASGLSKHAIRRAKASAMLWTLAHLPFIMAFVLGGGALAKLVRAADFEGMRAEGMLVEREEDVGAVEGSGEVEQGVRWFYCVGLGIALLCMAAISAAHVHRDLRGMRLGKRSRLGVRIAVAVVMLCLPLAGDRLNSLELIATVTGLVVFTLAVEVWGASRKGTGWDVRGRPCGYVGTCRERDLRSILENGGDVDVDALGEESKYRKSGIVSAPI</sequence>
<proteinExistence type="predicted"/>
<dbReference type="Proteomes" id="UP000803884">
    <property type="component" value="Unassembled WGS sequence"/>
</dbReference>